<evidence type="ECO:0000313" key="3">
    <source>
        <dbReference type="Proteomes" id="UP001499933"/>
    </source>
</evidence>
<keyword evidence="3" id="KW-1185">Reference proteome</keyword>
<accession>A0ABN2QL15</accession>
<dbReference type="Pfam" id="PF00535">
    <property type="entry name" value="Glycos_transf_2"/>
    <property type="match status" value="1"/>
</dbReference>
<dbReference type="InterPro" id="IPR029044">
    <property type="entry name" value="Nucleotide-diphossugar_trans"/>
</dbReference>
<feature type="domain" description="Glycosyltransferase 2-like" evidence="1">
    <location>
        <begin position="2"/>
        <end position="95"/>
    </location>
</feature>
<dbReference type="Proteomes" id="UP001499933">
    <property type="component" value="Unassembled WGS sequence"/>
</dbReference>
<comment type="caution">
    <text evidence="2">The sequence shown here is derived from an EMBL/GenBank/DDBJ whole genome shotgun (WGS) entry which is preliminary data.</text>
</comment>
<dbReference type="CDD" id="cd00761">
    <property type="entry name" value="Glyco_tranf_GTA_type"/>
    <property type="match status" value="1"/>
</dbReference>
<protein>
    <recommendedName>
        <fullName evidence="1">Glycosyltransferase 2-like domain-containing protein</fullName>
    </recommendedName>
</protein>
<organism evidence="2 3">
    <name type="scientific">Microbacterium deminutum</name>
    <dbReference type="NCBI Taxonomy" id="344164"/>
    <lineage>
        <taxon>Bacteria</taxon>
        <taxon>Bacillati</taxon>
        <taxon>Actinomycetota</taxon>
        <taxon>Actinomycetes</taxon>
        <taxon>Micrococcales</taxon>
        <taxon>Microbacteriaceae</taxon>
        <taxon>Microbacterium</taxon>
    </lineage>
</organism>
<dbReference type="Gene3D" id="3.90.550.10">
    <property type="entry name" value="Spore Coat Polysaccharide Biosynthesis Protein SpsA, Chain A"/>
    <property type="match status" value="1"/>
</dbReference>
<sequence>MISRTLAPLVSKEPGLFQIIVVCNACTDATVEVASSFAEVLVLKSDIPSKPNALNIGDRHASVWPRIYLDADIVAASESLVATARALARPGVHAARPAAQFDVDGAGLLVRAYYRTRQKIPSLQRAMWGAGVYGLSKTGHERLGRFPELKGDDLWVDRLFDEEEKTVVAVEPVRVRVPRTFRALVAISRRNVSGAREPGPSGPVSSAGGMFREVIGSIRSPRAVFDASVYILVALLARAGRRAEQRWERDDTSRS</sequence>
<dbReference type="SUPFAM" id="SSF53448">
    <property type="entry name" value="Nucleotide-diphospho-sugar transferases"/>
    <property type="match status" value="1"/>
</dbReference>
<reference evidence="2 3" key="1">
    <citation type="journal article" date="2019" name="Int. J. Syst. Evol. Microbiol.">
        <title>The Global Catalogue of Microorganisms (GCM) 10K type strain sequencing project: providing services to taxonomists for standard genome sequencing and annotation.</title>
        <authorList>
            <consortium name="The Broad Institute Genomics Platform"/>
            <consortium name="The Broad Institute Genome Sequencing Center for Infectious Disease"/>
            <person name="Wu L."/>
            <person name="Ma J."/>
        </authorList>
    </citation>
    <scope>NUCLEOTIDE SEQUENCE [LARGE SCALE GENOMIC DNA]</scope>
    <source>
        <strain evidence="2 3">JCM 14901</strain>
    </source>
</reference>
<evidence type="ECO:0000259" key="1">
    <source>
        <dbReference type="Pfam" id="PF00535"/>
    </source>
</evidence>
<gene>
    <name evidence="2" type="ORF">GCM10009776_14780</name>
</gene>
<evidence type="ECO:0000313" key="2">
    <source>
        <dbReference type="EMBL" id="GAA1953943.1"/>
    </source>
</evidence>
<name>A0ABN2QL15_9MICO</name>
<dbReference type="EMBL" id="BAAAOG010000002">
    <property type="protein sequence ID" value="GAA1953943.1"/>
    <property type="molecule type" value="Genomic_DNA"/>
</dbReference>
<proteinExistence type="predicted"/>
<dbReference type="InterPro" id="IPR001173">
    <property type="entry name" value="Glyco_trans_2-like"/>
</dbReference>